<sequence length="57" mass="5964">MRRQVATADRSLAGVVAPQAAYLTAEGGPTPTQHQPNTKTADHDWSAAVKQALLHAG</sequence>
<keyword evidence="2" id="KW-1185">Reference proteome</keyword>
<accession>A0ABW1TR33</accession>
<protein>
    <submittedName>
        <fullName evidence="1">Uncharacterized protein</fullName>
    </submittedName>
</protein>
<comment type="caution">
    <text evidence="1">The sequence shown here is derived from an EMBL/GenBank/DDBJ whole genome shotgun (WGS) entry which is preliminary data.</text>
</comment>
<dbReference type="Proteomes" id="UP001596191">
    <property type="component" value="Unassembled WGS sequence"/>
</dbReference>
<evidence type="ECO:0000313" key="2">
    <source>
        <dbReference type="Proteomes" id="UP001596191"/>
    </source>
</evidence>
<dbReference type="RefSeq" id="WP_164511005.1">
    <property type="nucleotide sequence ID" value="NZ_JBHSSJ010000011.1"/>
</dbReference>
<reference evidence="2" key="1">
    <citation type="journal article" date="2019" name="Int. J. Syst. Evol. Microbiol.">
        <title>The Global Catalogue of Microorganisms (GCM) 10K type strain sequencing project: providing services to taxonomists for standard genome sequencing and annotation.</title>
        <authorList>
            <consortium name="The Broad Institute Genomics Platform"/>
            <consortium name="The Broad Institute Genome Sequencing Center for Infectious Disease"/>
            <person name="Wu L."/>
            <person name="Ma J."/>
        </authorList>
    </citation>
    <scope>NUCLEOTIDE SEQUENCE [LARGE SCALE GENOMIC DNA]</scope>
    <source>
        <strain evidence="2">CCM 8907</strain>
    </source>
</reference>
<organism evidence="1 2">
    <name type="scientific">Levilactobacillus tangyuanensis</name>
    <dbReference type="NCBI Taxonomy" id="2486021"/>
    <lineage>
        <taxon>Bacteria</taxon>
        <taxon>Bacillati</taxon>
        <taxon>Bacillota</taxon>
        <taxon>Bacilli</taxon>
        <taxon>Lactobacillales</taxon>
        <taxon>Lactobacillaceae</taxon>
        <taxon>Levilactobacillus</taxon>
    </lineage>
</organism>
<dbReference type="EMBL" id="JBHSSJ010000011">
    <property type="protein sequence ID" value="MFC6275515.1"/>
    <property type="molecule type" value="Genomic_DNA"/>
</dbReference>
<evidence type="ECO:0000313" key="1">
    <source>
        <dbReference type="EMBL" id="MFC6275515.1"/>
    </source>
</evidence>
<name>A0ABW1TR33_9LACO</name>
<gene>
    <name evidence="1" type="ORF">ACFQET_08325</name>
</gene>
<proteinExistence type="predicted"/>